<organism evidence="1">
    <name type="scientific">Corynebacterium glutamicum</name>
    <name type="common">Brevibacterium saccharolyticum</name>
    <dbReference type="NCBI Taxonomy" id="1718"/>
    <lineage>
        <taxon>Bacteria</taxon>
        <taxon>Bacillati</taxon>
        <taxon>Actinomycetota</taxon>
        <taxon>Actinomycetes</taxon>
        <taxon>Mycobacteriales</taxon>
        <taxon>Corynebacteriaceae</taxon>
        <taxon>Corynebacterium</taxon>
    </lineage>
</organism>
<evidence type="ECO:0000313" key="1">
    <source>
        <dbReference type="EMBL" id="AAO18207.1"/>
    </source>
</evidence>
<gene>
    <name evidence="1" type="primary">parB</name>
</gene>
<dbReference type="EMBL" id="AY172687">
    <property type="protein sequence ID" value="AAO18207.1"/>
    <property type="molecule type" value="Genomic_DNA"/>
</dbReference>
<dbReference type="RefSeq" id="WP_011091134.1">
    <property type="nucleotide sequence ID" value="NC_004535.1"/>
</dbReference>
<sequence length="99" mass="11167">MAQIKKRNTASSGRGQREAEEAFIAAAEAPSVESLSVEQRVSKRAEGRYFGLISYRGTEEQKALIDFAAKEAGLSKQKLIEEILMPELEKRYGEKFEQR</sequence>
<proteinExistence type="predicted"/>
<reference evidence="1" key="1">
    <citation type="journal article" date="2003" name="J. Biotechnol.">
        <title>Plasmids in Corynebacterium glutamicum and their molecular classification by comparative genomics.</title>
        <authorList>
            <person name="Tauch A."/>
            <person name="Puhler A."/>
            <person name="Kalinowski J."/>
            <person name="Thierbach G."/>
        </authorList>
    </citation>
    <scope>NUCLEOTIDE SEQUENCE</scope>
    <source>
        <strain evidence="1">LP-6</strain>
        <plasmid evidence="1">pGA2</plasmid>
    </source>
</reference>
<name>Q84GE1_CORGT</name>
<keyword evidence="1" id="KW-0614">Plasmid</keyword>
<accession>Q84GE1</accession>
<geneLocation type="plasmid" evidence="1">
    <name>pGA2</name>
</geneLocation>
<protein>
    <submittedName>
        <fullName evidence="1">ParB</fullName>
    </submittedName>
</protein>
<dbReference type="AlphaFoldDB" id="Q84GE1"/>